<reference evidence="1 2" key="1">
    <citation type="submission" date="2019-04" db="EMBL/GenBank/DDBJ databases">
        <title>Bacillus caeni sp. nov., a bacterium isolated from mangrove sediment.</title>
        <authorList>
            <person name="Huang H."/>
            <person name="Mo K."/>
            <person name="Hu Y."/>
        </authorList>
    </citation>
    <scope>NUCLEOTIDE SEQUENCE [LARGE SCALE GENOMIC DNA]</scope>
    <source>
        <strain evidence="1 2">HB172195</strain>
    </source>
</reference>
<dbReference type="GO" id="GO:0004177">
    <property type="term" value="F:aminopeptidase activity"/>
    <property type="evidence" value="ECO:0007669"/>
    <property type="project" value="UniProtKB-KW"/>
</dbReference>
<dbReference type="SUPFAM" id="SSF57938">
    <property type="entry name" value="DnaJ/Hsp40 cysteine-rich domain"/>
    <property type="match status" value="1"/>
</dbReference>
<keyword evidence="2" id="KW-1185">Reference proteome</keyword>
<evidence type="ECO:0000313" key="1">
    <source>
        <dbReference type="EMBL" id="TLS36131.1"/>
    </source>
</evidence>
<keyword evidence="1" id="KW-0031">Aminopeptidase</keyword>
<dbReference type="RefSeq" id="WP_138128064.1">
    <property type="nucleotide sequence ID" value="NZ_SWLG01000013.1"/>
</dbReference>
<name>A0A5R9EZ68_9BACL</name>
<keyword evidence="1" id="KW-0378">Hydrolase</keyword>
<dbReference type="Gene3D" id="2.10.230.10">
    <property type="entry name" value="Heat shock protein DnaJ, cysteine-rich domain"/>
    <property type="match status" value="1"/>
</dbReference>
<keyword evidence="1" id="KW-0645">Protease</keyword>
<evidence type="ECO:0000313" key="2">
    <source>
        <dbReference type="Proteomes" id="UP000308230"/>
    </source>
</evidence>
<sequence length="70" mass="8028">MGLLSSFSEWRNARYQKKLARMEEQGICPDCYGRGINVFAQNEFAYTNNYDCPGCNGSGSFDDWSEINDR</sequence>
<organism evidence="1 2">
    <name type="scientific">Exobacillus caeni</name>
    <dbReference type="NCBI Taxonomy" id="2574798"/>
    <lineage>
        <taxon>Bacteria</taxon>
        <taxon>Bacillati</taxon>
        <taxon>Bacillota</taxon>
        <taxon>Bacilli</taxon>
        <taxon>Bacillales</taxon>
        <taxon>Guptibacillaceae</taxon>
        <taxon>Exobacillus</taxon>
    </lineage>
</organism>
<accession>A0A5R9EZ68</accession>
<dbReference type="Proteomes" id="UP000308230">
    <property type="component" value="Unassembled WGS sequence"/>
</dbReference>
<comment type="caution">
    <text evidence="1">The sequence shown here is derived from an EMBL/GenBank/DDBJ whole genome shotgun (WGS) entry which is preliminary data.</text>
</comment>
<dbReference type="EMBL" id="SWLG01000013">
    <property type="protein sequence ID" value="TLS36131.1"/>
    <property type="molecule type" value="Genomic_DNA"/>
</dbReference>
<gene>
    <name evidence="1" type="ORF">FCL54_17255</name>
</gene>
<dbReference type="AlphaFoldDB" id="A0A5R9EZ68"/>
<dbReference type="InterPro" id="IPR036410">
    <property type="entry name" value="HSP_DnaJ_Cys-rich_dom_sf"/>
</dbReference>
<proteinExistence type="predicted"/>
<protein>
    <submittedName>
        <fullName evidence="1">Methionine aminopeptidase</fullName>
    </submittedName>
</protein>
<dbReference type="OrthoDB" id="2882832at2"/>